<reference evidence="3" key="1">
    <citation type="submission" date="2015-01" db="EMBL/GenBank/DDBJ databases">
        <authorList>
            <person name="Aksoy S."/>
            <person name="Warren W."/>
            <person name="Wilson R.K."/>
        </authorList>
    </citation>
    <scope>NUCLEOTIDE SEQUENCE [LARGE SCALE GENOMIC DNA]</scope>
    <source>
        <strain evidence="3">IAEA</strain>
    </source>
</reference>
<accession>A0A1B0BVK5</accession>
<keyword evidence="1" id="KW-0732">Signal</keyword>
<feature type="signal peptide" evidence="1">
    <location>
        <begin position="1"/>
        <end position="16"/>
    </location>
</feature>
<evidence type="ECO:0000256" key="1">
    <source>
        <dbReference type="SAM" id="SignalP"/>
    </source>
</evidence>
<feature type="chain" id="PRO_5008405176" evidence="1">
    <location>
        <begin position="17"/>
        <end position="388"/>
    </location>
</feature>
<evidence type="ECO:0000313" key="2">
    <source>
        <dbReference type="EnsemblMetazoa" id="GPPI041863-PA"/>
    </source>
</evidence>
<dbReference type="AlphaFoldDB" id="A0A1B0BVK5"/>
<keyword evidence="3" id="KW-1185">Reference proteome</keyword>
<dbReference type="Proteomes" id="UP000092460">
    <property type="component" value="Unassembled WGS sequence"/>
</dbReference>
<name>A0A1B0BVK5_9MUSC</name>
<dbReference type="EMBL" id="JXJN01021342">
    <property type="status" value="NOT_ANNOTATED_CDS"/>
    <property type="molecule type" value="Genomic_DNA"/>
</dbReference>
<dbReference type="EnsemblMetazoa" id="GPPI041863-RA">
    <property type="protein sequence ID" value="GPPI041863-PA"/>
    <property type="gene ID" value="GPPI041863"/>
</dbReference>
<proteinExistence type="predicted"/>
<organism evidence="2 3">
    <name type="scientific">Glossina palpalis gambiensis</name>
    <dbReference type="NCBI Taxonomy" id="67801"/>
    <lineage>
        <taxon>Eukaryota</taxon>
        <taxon>Metazoa</taxon>
        <taxon>Ecdysozoa</taxon>
        <taxon>Arthropoda</taxon>
        <taxon>Hexapoda</taxon>
        <taxon>Insecta</taxon>
        <taxon>Pterygota</taxon>
        <taxon>Neoptera</taxon>
        <taxon>Endopterygota</taxon>
        <taxon>Diptera</taxon>
        <taxon>Brachycera</taxon>
        <taxon>Muscomorpha</taxon>
        <taxon>Hippoboscoidea</taxon>
        <taxon>Glossinidae</taxon>
        <taxon>Glossina</taxon>
    </lineage>
</organism>
<reference evidence="2" key="2">
    <citation type="submission" date="2020-05" db="UniProtKB">
        <authorList>
            <consortium name="EnsemblMetazoa"/>
        </authorList>
    </citation>
    <scope>IDENTIFICATION</scope>
    <source>
        <strain evidence="2">IAEA</strain>
    </source>
</reference>
<protein>
    <submittedName>
        <fullName evidence="2">Uncharacterized protein</fullName>
    </submittedName>
</protein>
<dbReference type="VEuPathDB" id="VectorBase:GPPI041863"/>
<evidence type="ECO:0000313" key="3">
    <source>
        <dbReference type="Proteomes" id="UP000092460"/>
    </source>
</evidence>
<sequence length="388" mass="45931">MKVFVIAVLVAQIILAEVLEKELNENNQFYKSTLKEYLDHSYTFAERFAGMCEKVLADLKQHDEGSAFQSQKAELDDVLHYVAAMKRNENEKTLANMLKLHEILLSAAKEFKETHQAKQTLIHQLFEKYGAKAIVHDFRKGFVEYLRNFETNFVEYEQSLNDEQLESQAKLIQWFKEFKEEQSFAKKFTSFRYLAASVEDFTSQHEFDGNNEFYKKSVNEFVKLNQPIAESFANILDKVVDDLQDLTQLDPYSATMNSLAYSEMSKKLHDYQKNAVKANLSTALDICGLFITYLDVDKFGENADDVYFKLFAKNGIKELNASFKARFKEYFDKFTKDFHQYLETFNENEKRDHKKVFDWFEEFQKEDDIIEKIRKFIDYFQFFEKLIY</sequence>